<proteinExistence type="predicted"/>
<keyword evidence="6" id="KW-1185">Reference proteome</keyword>
<name>A0A176WDE8_MARPO</name>
<feature type="compositionally biased region" description="Gly residues" evidence="3">
    <location>
        <begin position="43"/>
        <end position="53"/>
    </location>
</feature>
<keyword evidence="2" id="KW-0175">Coiled coil</keyword>
<keyword evidence="1" id="KW-0863">Zinc-finger</keyword>
<evidence type="ECO:0000256" key="1">
    <source>
        <dbReference type="PROSITE-ProRule" id="PRU00502"/>
    </source>
</evidence>
<dbReference type="SUPFAM" id="SSF57850">
    <property type="entry name" value="RING/U-box"/>
    <property type="match status" value="1"/>
</dbReference>
<dbReference type="Gene3D" id="3.30.40.10">
    <property type="entry name" value="Zinc/RING finger domain, C3HC4 (zinc finger)"/>
    <property type="match status" value="1"/>
</dbReference>
<evidence type="ECO:0000256" key="2">
    <source>
        <dbReference type="SAM" id="Coils"/>
    </source>
</evidence>
<feature type="compositionally biased region" description="Basic and acidic residues" evidence="3">
    <location>
        <begin position="487"/>
        <end position="524"/>
    </location>
</feature>
<dbReference type="InterPro" id="IPR001607">
    <property type="entry name" value="Znf_UBP"/>
</dbReference>
<dbReference type="CDD" id="cd12437">
    <property type="entry name" value="RRM_BRAP2_like"/>
    <property type="match status" value="1"/>
</dbReference>
<feature type="region of interest" description="Disordered" evidence="3">
    <location>
        <begin position="591"/>
        <end position="615"/>
    </location>
</feature>
<sequence>MFCVKVHAPEQFTEEDLILRMATTTVAEASTDGGAKGAPVGEKGAGPAGGGEPGHTRTVCFSSGNPRVESTRGVMHVYRNTTADPGSADQLPVGRSEHLCVLAVPTHMTGADFCQFTGSFMQNIEDMRIVRNDGVTDRYSVLMKFDKQSSADEFYRHYNGKPFSSLEAEVCHVLFTADVQYTDTAEEATLPPSGLTELPTCPVCLEHPVVIFQFVASRLSVSYQEGHAINHWKETQHCYSLELETQCVWDYVGDNYVHRLIQSKTDGKLVELPAPCRDGCEDCSSCEAYSRSAEVDEALYDSELKAIATEDDHLLTAQLESQRQYYEGLLEDAETRRDASISLAVEKAMSLKLQRMQQDMKKVQEEHELLQQVNQIHLDNQKRRQQKSKERKERGTSKIKKRDEQITNLEKQVQDLMDDIEAPKMRESSANPAELGEGTIMPHSVSIDIRNHPASNNIQPQTTPEVLISQAISEIEKKGQRSLLQKRPKDVKDSEIEKKERRSLLQKSPKDVKDSEIEKKERTRPTMNQIHVDNQKRWQQKSKEEEEWERAAIKERDKKISDLEHQVRDFMIFIEAQKMLESSANAAEIREGTILPLPANVSKPGRSSKLGRKKK</sequence>
<organism evidence="5 6">
    <name type="scientific">Marchantia polymorpha subsp. ruderalis</name>
    <dbReference type="NCBI Taxonomy" id="1480154"/>
    <lineage>
        <taxon>Eukaryota</taxon>
        <taxon>Viridiplantae</taxon>
        <taxon>Streptophyta</taxon>
        <taxon>Embryophyta</taxon>
        <taxon>Marchantiophyta</taxon>
        <taxon>Marchantiopsida</taxon>
        <taxon>Marchantiidae</taxon>
        <taxon>Marchantiales</taxon>
        <taxon>Marchantiaceae</taxon>
        <taxon>Marchantia</taxon>
    </lineage>
</organism>
<dbReference type="GO" id="GO:0061630">
    <property type="term" value="F:ubiquitin protein ligase activity"/>
    <property type="evidence" value="ECO:0007669"/>
    <property type="project" value="TreeGrafter"/>
</dbReference>
<dbReference type="GO" id="GO:0005737">
    <property type="term" value="C:cytoplasm"/>
    <property type="evidence" value="ECO:0007669"/>
    <property type="project" value="TreeGrafter"/>
</dbReference>
<evidence type="ECO:0000313" key="6">
    <source>
        <dbReference type="Proteomes" id="UP000077202"/>
    </source>
</evidence>
<keyword evidence="1" id="KW-0479">Metal-binding</keyword>
<dbReference type="PANTHER" id="PTHR24007">
    <property type="entry name" value="BRCA1-ASSOCIATED PROTEIN"/>
    <property type="match status" value="1"/>
</dbReference>
<feature type="region of interest" description="Disordered" evidence="3">
    <location>
        <begin position="374"/>
        <end position="405"/>
    </location>
</feature>
<dbReference type="GO" id="GO:0008270">
    <property type="term" value="F:zinc ion binding"/>
    <property type="evidence" value="ECO:0007669"/>
    <property type="project" value="UniProtKB-KW"/>
</dbReference>
<reference evidence="5" key="1">
    <citation type="submission" date="2016-03" db="EMBL/GenBank/DDBJ databases">
        <title>Mechanisms controlling the formation of the plant cell surface in tip-growing cells are functionally conserved among land plants.</title>
        <authorList>
            <person name="Honkanen S."/>
            <person name="Jones V.A."/>
            <person name="Morieri G."/>
            <person name="Champion C."/>
            <person name="Hetherington A.J."/>
            <person name="Kelly S."/>
            <person name="Saint-Marcoux D."/>
            <person name="Proust H."/>
            <person name="Prescott H."/>
            <person name="Dolan L."/>
        </authorList>
    </citation>
    <scope>NUCLEOTIDE SEQUENCE [LARGE SCALE GENOMIC DNA]</scope>
    <source>
        <tissue evidence="5">Whole gametophyte</tissue>
    </source>
</reference>
<dbReference type="GO" id="GO:0007265">
    <property type="term" value="P:Ras protein signal transduction"/>
    <property type="evidence" value="ECO:0007669"/>
    <property type="project" value="TreeGrafter"/>
</dbReference>
<dbReference type="Pfam" id="PF07576">
    <property type="entry name" value="BRAP2"/>
    <property type="match status" value="1"/>
</dbReference>
<feature type="region of interest" description="Disordered" evidence="3">
    <location>
        <begin position="479"/>
        <end position="551"/>
    </location>
</feature>
<dbReference type="EMBL" id="LVLJ01001352">
    <property type="protein sequence ID" value="OAE30146.1"/>
    <property type="molecule type" value="Genomic_DNA"/>
</dbReference>
<dbReference type="Proteomes" id="UP000077202">
    <property type="component" value="Unassembled WGS sequence"/>
</dbReference>
<dbReference type="InterPro" id="IPR011422">
    <property type="entry name" value="BRAP2/ETP1_RRM"/>
</dbReference>
<feature type="compositionally biased region" description="Basic and acidic residues" evidence="3">
    <location>
        <begin position="379"/>
        <end position="405"/>
    </location>
</feature>
<evidence type="ECO:0000256" key="3">
    <source>
        <dbReference type="SAM" id="MobiDB-lite"/>
    </source>
</evidence>
<keyword evidence="1" id="KW-0862">Zinc</keyword>
<evidence type="ECO:0000259" key="4">
    <source>
        <dbReference type="PROSITE" id="PS50271"/>
    </source>
</evidence>
<dbReference type="AlphaFoldDB" id="A0A176WDE8"/>
<feature type="domain" description="UBP-type" evidence="4">
    <location>
        <begin position="169"/>
        <end position="276"/>
    </location>
</feature>
<dbReference type="InterPro" id="IPR013083">
    <property type="entry name" value="Znf_RING/FYVE/PHD"/>
</dbReference>
<gene>
    <name evidence="5" type="ORF">AXG93_246s1170</name>
</gene>
<dbReference type="Pfam" id="PF02148">
    <property type="entry name" value="zf-UBP"/>
    <property type="match status" value="1"/>
</dbReference>
<comment type="caution">
    <text evidence="5">The sequence shown here is derived from an EMBL/GenBank/DDBJ whole genome shotgun (WGS) entry which is preliminary data.</text>
</comment>
<feature type="region of interest" description="Disordered" evidence="3">
    <location>
        <begin position="30"/>
        <end position="55"/>
    </location>
</feature>
<dbReference type="PROSITE" id="PS50271">
    <property type="entry name" value="ZF_UBP"/>
    <property type="match status" value="1"/>
</dbReference>
<dbReference type="PANTHER" id="PTHR24007:SF7">
    <property type="entry name" value="BRCA1-ASSOCIATED PROTEIN"/>
    <property type="match status" value="1"/>
</dbReference>
<evidence type="ECO:0000313" key="5">
    <source>
        <dbReference type="EMBL" id="OAE30146.1"/>
    </source>
</evidence>
<accession>A0A176WDE8</accession>
<feature type="coiled-coil region" evidence="2">
    <location>
        <begin position="346"/>
        <end position="373"/>
    </location>
</feature>
<feature type="compositionally biased region" description="Basic and acidic residues" evidence="3">
    <location>
        <begin position="533"/>
        <end position="551"/>
    </location>
</feature>
<protein>
    <recommendedName>
        <fullName evidence="4">UBP-type domain-containing protein</fullName>
    </recommendedName>
</protein>
<dbReference type="GO" id="GO:0016567">
    <property type="term" value="P:protein ubiquitination"/>
    <property type="evidence" value="ECO:0007669"/>
    <property type="project" value="TreeGrafter"/>
</dbReference>